<comment type="caution">
    <text evidence="14">The sequence shown here is derived from an EMBL/GenBank/DDBJ whole genome shotgun (WGS) entry which is preliminary data.</text>
</comment>
<evidence type="ECO:0000313" key="15">
    <source>
        <dbReference type="Proteomes" id="UP001359469"/>
    </source>
</evidence>
<keyword evidence="6" id="KW-0406">Ion transport</keyword>
<name>A0ABU8JQ99_DICCH</name>
<keyword evidence="3 10" id="KW-1134">Transmembrane beta strand</keyword>
<keyword evidence="15" id="KW-1185">Reference proteome</keyword>
<keyword evidence="14" id="KW-0675">Receptor</keyword>
<dbReference type="InterPro" id="IPR037066">
    <property type="entry name" value="Plug_dom_sf"/>
</dbReference>
<accession>A0ABU8JQ99</accession>
<evidence type="ECO:0000256" key="9">
    <source>
        <dbReference type="ARBA" id="ARBA00023237"/>
    </source>
</evidence>
<evidence type="ECO:0000256" key="4">
    <source>
        <dbReference type="ARBA" id="ARBA00022692"/>
    </source>
</evidence>
<dbReference type="PANTHER" id="PTHR30069">
    <property type="entry name" value="TONB-DEPENDENT OUTER MEMBRANE RECEPTOR"/>
    <property type="match status" value="1"/>
</dbReference>
<proteinExistence type="inferred from homology"/>
<dbReference type="Proteomes" id="UP001359469">
    <property type="component" value="Unassembled WGS sequence"/>
</dbReference>
<dbReference type="EMBL" id="JBBBOO010000017">
    <property type="protein sequence ID" value="MEI7065630.1"/>
    <property type="molecule type" value="Genomic_DNA"/>
</dbReference>
<keyword evidence="9 10" id="KW-0998">Cell outer membrane</keyword>
<dbReference type="PANTHER" id="PTHR30069:SF53">
    <property type="entry name" value="COLICIN I RECEPTOR-RELATED"/>
    <property type="match status" value="1"/>
</dbReference>
<dbReference type="Pfam" id="PF07715">
    <property type="entry name" value="Plug"/>
    <property type="match status" value="1"/>
</dbReference>
<comment type="subcellular location">
    <subcellularLocation>
        <location evidence="1 10">Cell outer membrane</location>
        <topology evidence="1 10">Multi-pass membrane protein</topology>
    </subcellularLocation>
</comment>
<dbReference type="RefSeq" id="WP_221853794.1">
    <property type="nucleotide sequence ID" value="NZ_JAFCAF010000024.1"/>
</dbReference>
<organism evidence="14 15">
    <name type="scientific">Dickeya chrysanthemi</name>
    <name type="common">Pectobacterium chrysanthemi</name>
    <name type="synonym">Erwinia chrysanthemi</name>
    <dbReference type="NCBI Taxonomy" id="556"/>
    <lineage>
        <taxon>Bacteria</taxon>
        <taxon>Pseudomonadati</taxon>
        <taxon>Pseudomonadota</taxon>
        <taxon>Gammaproteobacteria</taxon>
        <taxon>Enterobacterales</taxon>
        <taxon>Pectobacteriaceae</taxon>
        <taxon>Dickeya</taxon>
    </lineage>
</organism>
<evidence type="ECO:0000256" key="10">
    <source>
        <dbReference type="PROSITE-ProRule" id="PRU01360"/>
    </source>
</evidence>
<reference evidence="14 15" key="1">
    <citation type="submission" date="2024-03" db="EMBL/GenBank/DDBJ databases">
        <title>Analysis of soft rot Pectobacteriaceae population diversity in US potato growing regions between 2016 and 2022.</title>
        <authorList>
            <person name="Ma X."/>
            <person name="Zhang X."/>
            <person name="Stodghill P."/>
            <person name="Rioux R."/>
            <person name="Babler B."/>
            <person name="Shrestha S."/>
            <person name="Babler B."/>
            <person name="Rivedal H."/>
            <person name="Frost K."/>
            <person name="Hao J."/>
            <person name="Secor G."/>
            <person name="Swingle B."/>
        </authorList>
    </citation>
    <scope>NUCLEOTIDE SEQUENCE [LARGE SCALE GENOMIC DNA]</scope>
    <source>
        <strain evidence="14 15">SR64</strain>
    </source>
</reference>
<keyword evidence="2 10" id="KW-0813">Transport</keyword>
<protein>
    <submittedName>
        <fullName evidence="14">TonB-dependent receptor</fullName>
    </submittedName>
</protein>
<dbReference type="SUPFAM" id="SSF56935">
    <property type="entry name" value="Porins"/>
    <property type="match status" value="1"/>
</dbReference>
<dbReference type="InterPro" id="IPR000531">
    <property type="entry name" value="Beta-barrel_TonB"/>
</dbReference>
<dbReference type="Gene3D" id="2.40.170.20">
    <property type="entry name" value="TonB-dependent receptor, beta-barrel domain"/>
    <property type="match status" value="1"/>
</dbReference>
<evidence type="ECO:0000256" key="7">
    <source>
        <dbReference type="ARBA" id="ARBA00023077"/>
    </source>
</evidence>
<evidence type="ECO:0000256" key="11">
    <source>
        <dbReference type="RuleBase" id="RU003357"/>
    </source>
</evidence>
<feature type="domain" description="TonB-dependent receptor-like beta-barrel" evidence="12">
    <location>
        <begin position="229"/>
        <end position="656"/>
    </location>
</feature>
<keyword evidence="5" id="KW-0732">Signal</keyword>
<dbReference type="Gene3D" id="2.170.130.10">
    <property type="entry name" value="TonB-dependent receptor, plug domain"/>
    <property type="match status" value="1"/>
</dbReference>
<evidence type="ECO:0000256" key="1">
    <source>
        <dbReference type="ARBA" id="ARBA00004571"/>
    </source>
</evidence>
<evidence type="ECO:0000256" key="6">
    <source>
        <dbReference type="ARBA" id="ARBA00023065"/>
    </source>
</evidence>
<dbReference type="InterPro" id="IPR036942">
    <property type="entry name" value="Beta-barrel_TonB_sf"/>
</dbReference>
<dbReference type="InterPro" id="IPR012910">
    <property type="entry name" value="Plug_dom"/>
</dbReference>
<evidence type="ECO:0000256" key="3">
    <source>
        <dbReference type="ARBA" id="ARBA00022452"/>
    </source>
</evidence>
<evidence type="ECO:0000256" key="8">
    <source>
        <dbReference type="ARBA" id="ARBA00023136"/>
    </source>
</evidence>
<evidence type="ECO:0000313" key="14">
    <source>
        <dbReference type="EMBL" id="MEI7065630.1"/>
    </source>
</evidence>
<sequence length="683" mass="75530">MSIIIMCDGFSGIFRVEKNKKNFRGDNMGGCRLSPINLSVICLISSLSFHVNATDKDSAIIVTANANGQASSTDQAPASVTSISQEQLKKKPYRDISDMLQGVPGVTTTVGGDHKEINIRGMGSAYTLYLVDGMRIDSRDSSRLFDGYGQMNAWIPPVSAIDHIEVIRGPMSSLYGSDAIGGVINIITKKNTKKWQGSIGSNLTVQEHSDSGDIFQNDFFVTGPLVDNILSIQTYGSYSKRDEDEIYDGYRGSKRENVTGKVTFTPTNEQDISFTANHTQQDLSQTVGKSISPDCTYYSGCPSDFRKKAEVNRFSVNHIGYWAIGKTDSYIQSEDYYINSQNIDLKNINMRSSLSSNIGSHILTFGGELSIKKLHDGFSNQVSDLTDLKRTEKSVFLEDSWMATEDFTLTSGARLDHDNQFGDHWSPRLYGVWNVASDWTVKGGVSSGFKAPGITETDPNFGSVAYVGDVYGNPNLKPEKSVTQELGLLYNNNEGLSGGVTLFNNQFKDKITTVACPDTQCKPVPNQYGAYPLTFANVGNAVTRGVEADLNFAINNNITVENNYTYTYSQQKSGEYKGKPLTKLPKHQFTSTVNYQLNESVKTWLTMNFRGKDSENVGGTEQTLLPIRAPSFALFDFGTDYSLSKNVNVKAGISNLLDKRIRYDNYGYTEDGRRFWGAVNYTF</sequence>
<feature type="domain" description="TonB-dependent receptor plug" evidence="13">
    <location>
        <begin position="74"/>
        <end position="183"/>
    </location>
</feature>
<comment type="similarity">
    <text evidence="10 11">Belongs to the TonB-dependent receptor family.</text>
</comment>
<gene>
    <name evidence="14" type="ORF">WCU84_18530</name>
</gene>
<evidence type="ECO:0000259" key="13">
    <source>
        <dbReference type="Pfam" id="PF07715"/>
    </source>
</evidence>
<evidence type="ECO:0000259" key="12">
    <source>
        <dbReference type="Pfam" id="PF00593"/>
    </source>
</evidence>
<evidence type="ECO:0000256" key="5">
    <source>
        <dbReference type="ARBA" id="ARBA00022729"/>
    </source>
</evidence>
<dbReference type="PROSITE" id="PS52016">
    <property type="entry name" value="TONB_DEPENDENT_REC_3"/>
    <property type="match status" value="1"/>
</dbReference>
<keyword evidence="4 10" id="KW-0812">Transmembrane</keyword>
<keyword evidence="7 11" id="KW-0798">TonB box</keyword>
<dbReference type="Pfam" id="PF00593">
    <property type="entry name" value="TonB_dep_Rec_b-barrel"/>
    <property type="match status" value="1"/>
</dbReference>
<keyword evidence="8 10" id="KW-0472">Membrane</keyword>
<evidence type="ECO:0000256" key="2">
    <source>
        <dbReference type="ARBA" id="ARBA00022448"/>
    </source>
</evidence>
<dbReference type="CDD" id="cd01347">
    <property type="entry name" value="ligand_gated_channel"/>
    <property type="match status" value="1"/>
</dbReference>
<dbReference type="InterPro" id="IPR039426">
    <property type="entry name" value="TonB-dep_rcpt-like"/>
</dbReference>